<dbReference type="KEGG" id="sfol:H3H32_14355"/>
<proteinExistence type="predicted"/>
<dbReference type="RefSeq" id="WP_182463361.1">
    <property type="nucleotide sequence ID" value="NZ_CP059732.1"/>
</dbReference>
<gene>
    <name evidence="1" type="ORF">H3H32_14355</name>
</gene>
<evidence type="ECO:0000313" key="1">
    <source>
        <dbReference type="EMBL" id="QMW05988.1"/>
    </source>
</evidence>
<keyword evidence="2" id="KW-1185">Reference proteome</keyword>
<evidence type="ECO:0000313" key="2">
    <source>
        <dbReference type="Proteomes" id="UP000515369"/>
    </source>
</evidence>
<dbReference type="Proteomes" id="UP000515369">
    <property type="component" value="Chromosome"/>
</dbReference>
<accession>A0A7G5H4E6</accession>
<sequence>MISQTNSFNLLKEYIKTIFASKTVFPGVLPRQWGKCFSDDELYKVYTELKLVLKQADPYSRESLIREFEQFSYTPQHLHWYVGRFWHEIVELILQETALVEHYPLSKY</sequence>
<organism evidence="1 2">
    <name type="scientific">Spirosoma foliorum</name>
    <dbReference type="NCBI Taxonomy" id="2710596"/>
    <lineage>
        <taxon>Bacteria</taxon>
        <taxon>Pseudomonadati</taxon>
        <taxon>Bacteroidota</taxon>
        <taxon>Cytophagia</taxon>
        <taxon>Cytophagales</taxon>
        <taxon>Cytophagaceae</taxon>
        <taxon>Spirosoma</taxon>
    </lineage>
</organism>
<dbReference type="AlphaFoldDB" id="A0A7G5H4E6"/>
<reference evidence="1 2" key="1">
    <citation type="submission" date="2020-07" db="EMBL/GenBank/DDBJ databases">
        <title>Spirosoma foliorum sp. nov., isolated from the leaves on the Nejang mountain Korea, Republic of.</title>
        <authorList>
            <person name="Ho H."/>
            <person name="Lee Y.-J."/>
            <person name="Nurcahyanto D.-A."/>
            <person name="Kim S.-G."/>
        </authorList>
    </citation>
    <scope>NUCLEOTIDE SEQUENCE [LARGE SCALE GENOMIC DNA]</scope>
    <source>
        <strain evidence="1 2">PL0136</strain>
    </source>
</reference>
<name>A0A7G5H4E6_9BACT</name>
<dbReference type="EMBL" id="CP059732">
    <property type="protein sequence ID" value="QMW05988.1"/>
    <property type="molecule type" value="Genomic_DNA"/>
</dbReference>
<protein>
    <submittedName>
        <fullName evidence="1">Uncharacterized protein</fullName>
    </submittedName>
</protein>